<proteinExistence type="predicted"/>
<keyword evidence="1" id="KW-1133">Transmembrane helix</keyword>
<comment type="caution">
    <text evidence="2">The sequence shown here is derived from an EMBL/GenBank/DDBJ whole genome shotgun (WGS) entry which is preliminary data.</text>
</comment>
<feature type="transmembrane region" description="Helical" evidence="1">
    <location>
        <begin position="346"/>
        <end position="368"/>
    </location>
</feature>
<dbReference type="Proteomes" id="UP000632289">
    <property type="component" value="Unassembled WGS sequence"/>
</dbReference>
<keyword evidence="1" id="KW-0812">Transmembrane</keyword>
<dbReference type="EMBL" id="JACXYU010000002">
    <property type="protein sequence ID" value="MBD3931378.1"/>
    <property type="molecule type" value="Genomic_DNA"/>
</dbReference>
<dbReference type="RefSeq" id="WP_191208761.1">
    <property type="nucleotide sequence ID" value="NZ_BAABKL010000016.1"/>
</dbReference>
<dbReference type="InterPro" id="IPR053160">
    <property type="entry name" value="MFS_DHA3_Transporter"/>
</dbReference>
<evidence type="ECO:0000256" key="1">
    <source>
        <dbReference type="SAM" id="Phobius"/>
    </source>
</evidence>
<reference evidence="2" key="1">
    <citation type="submission" date="2020-09" db="EMBL/GenBank/DDBJ databases">
        <title>Secondary metabolite and genome analysis of marine Streptomyces chumphonensis KK1-2T.</title>
        <authorList>
            <person name="Phongsopitanun W."/>
            <person name="Kanchanasin P."/>
            <person name="Pittayakhajonwut P."/>
            <person name="Suwanborirux K."/>
            <person name="Tanasupawat S."/>
        </authorList>
    </citation>
    <scope>NUCLEOTIDE SEQUENCE</scope>
    <source>
        <strain evidence="2">KK1-2</strain>
    </source>
</reference>
<dbReference type="InterPro" id="IPR011701">
    <property type="entry name" value="MFS"/>
</dbReference>
<dbReference type="Gene3D" id="1.20.1250.20">
    <property type="entry name" value="MFS general substrate transporter like domains"/>
    <property type="match status" value="1"/>
</dbReference>
<dbReference type="InterPro" id="IPR036259">
    <property type="entry name" value="MFS_trans_sf"/>
</dbReference>
<feature type="transmembrane region" description="Helical" evidence="1">
    <location>
        <begin position="129"/>
        <end position="147"/>
    </location>
</feature>
<dbReference type="AlphaFoldDB" id="A0A927IAF8"/>
<feature type="transmembrane region" description="Helical" evidence="1">
    <location>
        <begin position="31"/>
        <end position="53"/>
    </location>
</feature>
<feature type="transmembrane region" description="Helical" evidence="1">
    <location>
        <begin position="265"/>
        <end position="282"/>
    </location>
</feature>
<evidence type="ECO:0000313" key="3">
    <source>
        <dbReference type="Proteomes" id="UP000632289"/>
    </source>
</evidence>
<feature type="transmembrane region" description="Helical" evidence="1">
    <location>
        <begin position="153"/>
        <end position="172"/>
    </location>
</feature>
<name>A0A927IAF8_9ACTN</name>
<dbReference type="CDD" id="cd06174">
    <property type="entry name" value="MFS"/>
    <property type="match status" value="1"/>
</dbReference>
<feature type="transmembrane region" description="Helical" evidence="1">
    <location>
        <begin position="238"/>
        <end position="258"/>
    </location>
</feature>
<protein>
    <submittedName>
        <fullName evidence="2">MFS transporter</fullName>
    </submittedName>
</protein>
<keyword evidence="3" id="KW-1185">Reference proteome</keyword>
<dbReference type="PANTHER" id="PTHR23530:SF1">
    <property type="entry name" value="PERMEASE, MAJOR FACILITATOR SUPERFAMILY-RELATED"/>
    <property type="match status" value="1"/>
</dbReference>
<dbReference type="GO" id="GO:0022857">
    <property type="term" value="F:transmembrane transporter activity"/>
    <property type="evidence" value="ECO:0007669"/>
    <property type="project" value="InterPro"/>
</dbReference>
<organism evidence="2 3">
    <name type="scientific">Streptomyces chumphonensis</name>
    <dbReference type="NCBI Taxonomy" id="1214925"/>
    <lineage>
        <taxon>Bacteria</taxon>
        <taxon>Bacillati</taxon>
        <taxon>Actinomycetota</taxon>
        <taxon>Actinomycetes</taxon>
        <taxon>Kitasatosporales</taxon>
        <taxon>Streptomycetaceae</taxon>
        <taxon>Streptomyces</taxon>
    </lineage>
</organism>
<feature type="transmembrane region" description="Helical" evidence="1">
    <location>
        <begin position="60"/>
        <end position="79"/>
    </location>
</feature>
<accession>A0A927IAF8</accession>
<gene>
    <name evidence="2" type="ORF">IF129_07350</name>
</gene>
<keyword evidence="1" id="KW-0472">Membrane</keyword>
<dbReference type="SUPFAM" id="SSF103473">
    <property type="entry name" value="MFS general substrate transporter"/>
    <property type="match status" value="1"/>
</dbReference>
<sequence length="381" mass="39071">MYAYAGLEDLVLLYPVYAVLFADTGLDAAEISSLFVIWSLAGFVLEVPSGVLADLLPRRTLLVLAPLLNGAGFALWTVAPSYPAFAAGFVLWGAGEALRSGTYQALAWTELDRLGAADGYERLVGRGRALGLTAQLLAAALAGPVLAAGGYRALGLASTAALVLCACVALTLPDSRAPAPDEGEEEPGFRAVLRGGLRELRRTPGARRAALFWAVVTGVTALDEYVPLLADAVAPGPAALPLLVGLVTAGAAVGGWLAGRGPRRAGGVLAAGAACLAGGALSGHPAGLVPVAVAYGVFEWTMARADARLQAAVSDRSRATVTSLAGFGSEVVAVLVFAGYALGSQVAGTGLLFAAGAVPYLLMSLSDFREWRRRGRRTLKE</sequence>
<dbReference type="Pfam" id="PF07690">
    <property type="entry name" value="MFS_1"/>
    <property type="match status" value="1"/>
</dbReference>
<evidence type="ECO:0000313" key="2">
    <source>
        <dbReference type="EMBL" id="MBD3931378.1"/>
    </source>
</evidence>
<dbReference type="PANTHER" id="PTHR23530">
    <property type="entry name" value="TRANSPORT PROTEIN-RELATED"/>
    <property type="match status" value="1"/>
</dbReference>